<feature type="region of interest" description="Disordered" evidence="1">
    <location>
        <begin position="162"/>
        <end position="188"/>
    </location>
</feature>
<proteinExistence type="predicted"/>
<sequence length="461" mass="48907">MWSSLSTLLALPILALISIPLILSAWVTISAALFALVVRLLVVYVEVAYGLVVHFFSVPTSPTSSLLTFAASEPTTPAAGRSRRNSSQMTTHSQKTNDFLNSWTIVTSLDDPANRKRNSYARSMIEAHNLSTPPVFSLPISGDERRDFEGVGGWRSYGAFKTRSSRAPHEKATSSISSSSIHSTDDVDPDADIDADERAWLSLNSRLEFPSQLVTLCTSVHAGSTLNSPTQHESADWRNGRSNFQSLRGATASQGIYPEKKDKPRHHHRSLTTSSLMTSDRRTGTGLSLALSTGPGNAAVHPRESSQSMLSSTARPTAPFMTPQPYGRLDSNSNPQSRALSRASPASGAPFTSSYLSPSGDGAGYSFASNGSGGSFPHGGGGGYFSWRHSGSSGSQTLSGRVSPGTSGYTTPGAGVSLEERDASSVGLARLMAHYPTSPRRRRQSISGPNSRGLAAGDRAG</sequence>
<gene>
    <name evidence="3" type="ORF">PENCOP_c007G07295</name>
</gene>
<evidence type="ECO:0000313" key="3">
    <source>
        <dbReference type="EMBL" id="OQE39308.1"/>
    </source>
</evidence>
<feature type="region of interest" description="Disordered" evidence="1">
    <location>
        <begin position="75"/>
        <end position="94"/>
    </location>
</feature>
<keyword evidence="4" id="KW-1185">Reference proteome</keyword>
<dbReference type="EMBL" id="MDDG01000007">
    <property type="protein sequence ID" value="OQE39308.1"/>
    <property type="molecule type" value="Genomic_DNA"/>
</dbReference>
<comment type="caution">
    <text evidence="3">The sequence shown here is derived from an EMBL/GenBank/DDBJ whole genome shotgun (WGS) entry which is preliminary data.</text>
</comment>
<reference evidence="4" key="1">
    <citation type="journal article" date="2017" name="Nat. Microbiol.">
        <title>Global analysis of biosynthetic gene clusters reveals vast potential of secondary metabolite production in Penicillium species.</title>
        <authorList>
            <person name="Nielsen J.C."/>
            <person name="Grijseels S."/>
            <person name="Prigent S."/>
            <person name="Ji B."/>
            <person name="Dainat J."/>
            <person name="Nielsen K.F."/>
            <person name="Frisvad J.C."/>
            <person name="Workman M."/>
            <person name="Nielsen J."/>
        </authorList>
    </citation>
    <scope>NUCLEOTIDE SEQUENCE [LARGE SCALE GENOMIC DNA]</scope>
    <source>
        <strain evidence="4">IBT 31321</strain>
    </source>
</reference>
<dbReference type="AlphaFoldDB" id="A0A1V6ULL1"/>
<keyword evidence="2" id="KW-0472">Membrane</keyword>
<evidence type="ECO:0000256" key="1">
    <source>
        <dbReference type="SAM" id="MobiDB-lite"/>
    </source>
</evidence>
<keyword evidence="2" id="KW-0812">Transmembrane</keyword>
<accession>A0A1V6ULL1</accession>
<feature type="region of interest" description="Disordered" evidence="1">
    <location>
        <begin position="254"/>
        <end position="355"/>
    </location>
</feature>
<name>A0A1V6ULL1_9EURO</name>
<feature type="compositionally biased region" description="Polar residues" evidence="1">
    <location>
        <begin position="85"/>
        <end position="94"/>
    </location>
</feature>
<feature type="compositionally biased region" description="Polar residues" evidence="1">
    <location>
        <begin position="330"/>
        <end position="339"/>
    </location>
</feature>
<protein>
    <submittedName>
        <fullName evidence="3">Uncharacterized protein</fullName>
    </submittedName>
</protein>
<evidence type="ECO:0000256" key="2">
    <source>
        <dbReference type="SAM" id="Phobius"/>
    </source>
</evidence>
<feature type="transmembrane region" description="Helical" evidence="2">
    <location>
        <begin position="34"/>
        <end position="56"/>
    </location>
</feature>
<evidence type="ECO:0000313" key="4">
    <source>
        <dbReference type="Proteomes" id="UP000191500"/>
    </source>
</evidence>
<feature type="region of interest" description="Disordered" evidence="1">
    <location>
        <begin position="387"/>
        <end position="461"/>
    </location>
</feature>
<organism evidence="3 4">
    <name type="scientific">Penicillium coprophilum</name>
    <dbReference type="NCBI Taxonomy" id="36646"/>
    <lineage>
        <taxon>Eukaryota</taxon>
        <taxon>Fungi</taxon>
        <taxon>Dikarya</taxon>
        <taxon>Ascomycota</taxon>
        <taxon>Pezizomycotina</taxon>
        <taxon>Eurotiomycetes</taxon>
        <taxon>Eurotiomycetidae</taxon>
        <taxon>Eurotiales</taxon>
        <taxon>Aspergillaceae</taxon>
        <taxon>Penicillium</taxon>
    </lineage>
</organism>
<dbReference type="Proteomes" id="UP000191500">
    <property type="component" value="Unassembled WGS sequence"/>
</dbReference>
<feature type="compositionally biased region" description="Polar residues" evidence="1">
    <location>
        <begin position="305"/>
        <end position="315"/>
    </location>
</feature>
<feature type="compositionally biased region" description="Polar residues" evidence="1">
    <location>
        <begin position="389"/>
        <end position="410"/>
    </location>
</feature>
<keyword evidence="2" id="KW-1133">Transmembrane helix</keyword>